<dbReference type="Gene3D" id="3.40.50.1820">
    <property type="entry name" value="alpha/beta hydrolase"/>
    <property type="match status" value="1"/>
</dbReference>
<comment type="similarity">
    <text evidence="1">Belongs to the type-B carboxylesterase/lipase family.</text>
</comment>
<dbReference type="GO" id="GO:0006581">
    <property type="term" value="P:acetylcholine catabolic process"/>
    <property type="evidence" value="ECO:0007669"/>
    <property type="project" value="TreeGrafter"/>
</dbReference>
<proteinExistence type="inferred from homology"/>
<keyword evidence="3" id="KW-0378">Hydrolase</keyword>
<dbReference type="InterPro" id="IPR002018">
    <property type="entry name" value="CarbesteraseB"/>
</dbReference>
<evidence type="ECO:0000259" key="4">
    <source>
        <dbReference type="Pfam" id="PF00135"/>
    </source>
</evidence>
<protein>
    <submittedName>
        <fullName evidence="5">Putative acetylcholinesterase-like</fullName>
    </submittedName>
</protein>
<dbReference type="GO" id="GO:0005615">
    <property type="term" value="C:extracellular space"/>
    <property type="evidence" value="ECO:0007669"/>
    <property type="project" value="TreeGrafter"/>
</dbReference>
<dbReference type="InterPro" id="IPR029058">
    <property type="entry name" value="AB_hydrolase_fold"/>
</dbReference>
<dbReference type="GO" id="GO:0003990">
    <property type="term" value="F:acetylcholinesterase activity"/>
    <property type="evidence" value="ECO:0007669"/>
    <property type="project" value="TreeGrafter"/>
</dbReference>
<organism evidence="5 6">
    <name type="scientific">Stichopus japonicus</name>
    <name type="common">Sea cucumber</name>
    <dbReference type="NCBI Taxonomy" id="307972"/>
    <lineage>
        <taxon>Eukaryota</taxon>
        <taxon>Metazoa</taxon>
        <taxon>Echinodermata</taxon>
        <taxon>Eleutherozoa</taxon>
        <taxon>Echinozoa</taxon>
        <taxon>Holothuroidea</taxon>
        <taxon>Aspidochirotacea</taxon>
        <taxon>Aspidochirotida</taxon>
        <taxon>Stichopodidae</taxon>
        <taxon>Apostichopus</taxon>
    </lineage>
</organism>
<dbReference type="STRING" id="307972.A0A2G8JYK5"/>
<dbReference type="GO" id="GO:0005886">
    <property type="term" value="C:plasma membrane"/>
    <property type="evidence" value="ECO:0007669"/>
    <property type="project" value="TreeGrafter"/>
</dbReference>
<dbReference type="PANTHER" id="PTHR43918">
    <property type="entry name" value="ACETYLCHOLINESTERASE"/>
    <property type="match status" value="1"/>
</dbReference>
<dbReference type="InterPro" id="IPR050654">
    <property type="entry name" value="AChE-related_enzymes"/>
</dbReference>
<keyword evidence="2" id="KW-0719">Serine esterase</keyword>
<dbReference type="Proteomes" id="UP000230750">
    <property type="component" value="Unassembled WGS sequence"/>
</dbReference>
<dbReference type="EMBL" id="MRZV01001081">
    <property type="protein sequence ID" value="PIK40822.1"/>
    <property type="molecule type" value="Genomic_DNA"/>
</dbReference>
<evidence type="ECO:0000313" key="5">
    <source>
        <dbReference type="EMBL" id="PIK40822.1"/>
    </source>
</evidence>
<keyword evidence="6" id="KW-1185">Reference proteome</keyword>
<evidence type="ECO:0000256" key="3">
    <source>
        <dbReference type="ARBA" id="ARBA00022801"/>
    </source>
</evidence>
<dbReference type="PANTHER" id="PTHR43918:SF4">
    <property type="entry name" value="CARBOXYLIC ESTER HYDROLASE"/>
    <property type="match status" value="1"/>
</dbReference>
<evidence type="ECO:0000313" key="6">
    <source>
        <dbReference type="Proteomes" id="UP000230750"/>
    </source>
</evidence>
<comment type="caution">
    <text evidence="5">The sequence shown here is derived from an EMBL/GenBank/DDBJ whole genome shotgun (WGS) entry which is preliminary data.</text>
</comment>
<dbReference type="GO" id="GO:0019695">
    <property type="term" value="P:choline metabolic process"/>
    <property type="evidence" value="ECO:0007669"/>
    <property type="project" value="TreeGrafter"/>
</dbReference>
<name>A0A2G8JYK5_STIJA</name>
<feature type="domain" description="Carboxylesterase type B" evidence="4">
    <location>
        <begin position="1"/>
        <end position="73"/>
    </location>
</feature>
<dbReference type="AlphaFoldDB" id="A0A2G8JYK5"/>
<reference evidence="5 6" key="1">
    <citation type="journal article" date="2017" name="PLoS Biol.">
        <title>The sea cucumber genome provides insights into morphological evolution and visceral regeneration.</title>
        <authorList>
            <person name="Zhang X."/>
            <person name="Sun L."/>
            <person name="Yuan J."/>
            <person name="Sun Y."/>
            <person name="Gao Y."/>
            <person name="Zhang L."/>
            <person name="Li S."/>
            <person name="Dai H."/>
            <person name="Hamel J.F."/>
            <person name="Liu C."/>
            <person name="Yu Y."/>
            <person name="Liu S."/>
            <person name="Lin W."/>
            <person name="Guo K."/>
            <person name="Jin S."/>
            <person name="Xu P."/>
            <person name="Storey K.B."/>
            <person name="Huan P."/>
            <person name="Zhang T."/>
            <person name="Zhou Y."/>
            <person name="Zhang J."/>
            <person name="Lin C."/>
            <person name="Li X."/>
            <person name="Xing L."/>
            <person name="Huo D."/>
            <person name="Sun M."/>
            <person name="Wang L."/>
            <person name="Mercier A."/>
            <person name="Li F."/>
            <person name="Yang H."/>
            <person name="Xiang J."/>
        </authorList>
    </citation>
    <scope>NUCLEOTIDE SEQUENCE [LARGE SCALE GENOMIC DNA]</scope>
    <source>
        <strain evidence="5">Shaxun</strain>
        <tissue evidence="5">Muscle</tissue>
    </source>
</reference>
<accession>A0A2G8JYK5</accession>
<dbReference type="SUPFAM" id="SSF53474">
    <property type="entry name" value="alpha/beta-Hydrolases"/>
    <property type="match status" value="1"/>
</dbReference>
<evidence type="ECO:0000256" key="2">
    <source>
        <dbReference type="ARBA" id="ARBA00022487"/>
    </source>
</evidence>
<gene>
    <name evidence="5" type="ORF">BSL78_22333</name>
</gene>
<dbReference type="OrthoDB" id="6363012at2759"/>
<dbReference type="Pfam" id="PF00135">
    <property type="entry name" value="COesterase"/>
    <property type="match status" value="1"/>
</dbReference>
<sequence>MVFIHGGGFTVGSGSDFPYNPLPLVFLGDVILVTLNYRLNIFGFLSTGDEIIPPNQALTDQRLALKWVNENIEGTIM</sequence>
<evidence type="ECO:0000256" key="1">
    <source>
        <dbReference type="ARBA" id="ARBA00005964"/>
    </source>
</evidence>